<sequence>MESDVHSRSTNKREQNSFRKSWKLIENIILYAAIIAISLPIFIIFHRNLPNFDWIYNLDRILLYILILIILFIIVKFLRKLFVIICLGLLVFLIIESYRGGYGFFELAEDYNAMILSMDESNKPQKVLLDKISFYSSDAKILKSIDYTNMMVRNYALNATNKYFKKSQEEVRYRTIIQSFAIFKEINENWNYVHDPIGHEYYAKASESIQTQSGDCDDYSILMAACIKIIGGTPRLIYTTGHIYPEIYIGDESDLETINYLIKGKLFPNESKGKRLFYHTDLDGKIWLNLDYMAKYPGGPFYKKEVLGIIDIK</sequence>
<keyword evidence="4" id="KW-1185">Reference proteome</keyword>
<gene>
    <name evidence="3" type="ORF">C4S77_09130</name>
</gene>
<feature type="transmembrane region" description="Helical" evidence="1">
    <location>
        <begin position="28"/>
        <end position="45"/>
    </location>
</feature>
<dbReference type="OrthoDB" id="1523787at2"/>
<keyword evidence="1" id="KW-0812">Transmembrane</keyword>
<dbReference type="InterPro" id="IPR002931">
    <property type="entry name" value="Transglutaminase-like"/>
</dbReference>
<evidence type="ECO:0000259" key="2">
    <source>
        <dbReference type="Pfam" id="PF01841"/>
    </source>
</evidence>
<dbReference type="InterPro" id="IPR038765">
    <property type="entry name" value="Papain-like_cys_pep_sf"/>
</dbReference>
<dbReference type="Proteomes" id="UP000238042">
    <property type="component" value="Unassembled WGS sequence"/>
</dbReference>
<evidence type="ECO:0000256" key="1">
    <source>
        <dbReference type="SAM" id="Phobius"/>
    </source>
</evidence>
<accession>A0A2S8A916</accession>
<feature type="transmembrane region" description="Helical" evidence="1">
    <location>
        <begin position="81"/>
        <end position="98"/>
    </location>
</feature>
<evidence type="ECO:0000313" key="4">
    <source>
        <dbReference type="Proteomes" id="UP000238042"/>
    </source>
</evidence>
<dbReference type="Pfam" id="PF01841">
    <property type="entry name" value="Transglut_core"/>
    <property type="match status" value="1"/>
</dbReference>
<dbReference type="RefSeq" id="WP_105247279.1">
    <property type="nucleotide sequence ID" value="NZ_PSZM01000043.1"/>
</dbReference>
<feature type="domain" description="Transglutaminase-like" evidence="2">
    <location>
        <begin position="180"/>
        <end position="249"/>
    </location>
</feature>
<dbReference type="Gene3D" id="3.10.620.30">
    <property type="match status" value="1"/>
</dbReference>
<dbReference type="SUPFAM" id="SSF54001">
    <property type="entry name" value="Cysteine proteinases"/>
    <property type="match status" value="1"/>
</dbReference>
<protein>
    <submittedName>
        <fullName evidence="3">Transglutaminase</fullName>
    </submittedName>
</protein>
<evidence type="ECO:0000313" key="3">
    <source>
        <dbReference type="EMBL" id="PQL91010.1"/>
    </source>
</evidence>
<name>A0A2S8A916_9FLAO</name>
<dbReference type="AlphaFoldDB" id="A0A2S8A916"/>
<organism evidence="3 4">
    <name type="scientific">Apibacter adventoris</name>
    <dbReference type="NCBI Taxonomy" id="1679466"/>
    <lineage>
        <taxon>Bacteria</taxon>
        <taxon>Pseudomonadati</taxon>
        <taxon>Bacteroidota</taxon>
        <taxon>Flavobacteriia</taxon>
        <taxon>Flavobacteriales</taxon>
        <taxon>Weeksellaceae</taxon>
        <taxon>Apibacter</taxon>
    </lineage>
</organism>
<feature type="transmembrane region" description="Helical" evidence="1">
    <location>
        <begin position="57"/>
        <end position="75"/>
    </location>
</feature>
<reference evidence="3 4" key="1">
    <citation type="submission" date="2018-02" db="EMBL/GenBank/DDBJ databases">
        <title>Genome sequences of Apibacter spp., gut symbionts of Asian honey bees.</title>
        <authorList>
            <person name="Kwong W.K."/>
            <person name="Steele M.I."/>
            <person name="Moran N.A."/>
        </authorList>
    </citation>
    <scope>NUCLEOTIDE SEQUENCE [LARGE SCALE GENOMIC DNA]</scope>
    <source>
        <strain evidence="4">wkB301</strain>
    </source>
</reference>
<keyword evidence="1" id="KW-0472">Membrane</keyword>
<comment type="caution">
    <text evidence="3">The sequence shown here is derived from an EMBL/GenBank/DDBJ whole genome shotgun (WGS) entry which is preliminary data.</text>
</comment>
<proteinExistence type="predicted"/>
<keyword evidence="1" id="KW-1133">Transmembrane helix</keyword>
<dbReference type="EMBL" id="PSZM01000043">
    <property type="protein sequence ID" value="PQL91010.1"/>
    <property type="molecule type" value="Genomic_DNA"/>
</dbReference>